<evidence type="ECO:0000313" key="3">
    <source>
        <dbReference type="Proteomes" id="UP000680706"/>
    </source>
</evidence>
<gene>
    <name evidence="2" type="ORF">KGB56_16140</name>
</gene>
<sequence length="636" mass="72089">MTMEFKVISNEIYVEGDAVVVSYFAGDKYYHDCANELVSELKGRQVNHMICQYEPKEGESWPDLCKVKIYFIQFAISKLECPVFWVDIDTNFAGSPQSLLSIKGSDLGFYLRNFHYFPKFDSFKFSRLFHPGYVFYDCNEKVLNFLDEMIAIADATIEPATDDYVLHEALKRFEGKLSFQIFSPETIATSIERACDSTIFVHGDSGNVTRYRGNVVQHKSAIQRTEVQVQVLEKVVQDLIKKGKFHDAIVICQHILSVDEENIFAHVRLLRMYRRIKNEKSLKKQLQFGKKKTSLRLDTFIFDFERAVKFGTETQAKSILKEAEAYKDCEIVNHLKSRYAIADLDWRAKKRRFTTRKRVKVWWWRKPSPGNWGDIINPYIVEKLSGIPPIYDSTKANLLAIGSVVGWAESGSTVWGSGSPRRDICINANATYKAVRGPITRELVLNAGGECPEVYGDPALLLPLIYSKKKDPHSSRKNKIGLILHHNHDVNSLNVSKDVKVIDIHRVLYHEIEEFIDEVCSCELILSTSLHGIIVSHAYGIPARWCTLSGESVKSVPGDNMKFADYFASVGIVDQIEPIDLSSISKISADLDCSGGVVPNRSDLGLIQRGLLDAAPFFVEKSILKNVVKSTKRELA</sequence>
<feature type="domain" description="Polysaccharide pyruvyl transferase" evidence="1">
    <location>
        <begin position="411"/>
        <end position="547"/>
    </location>
</feature>
<dbReference type="EMBL" id="CP074126">
    <property type="protein sequence ID" value="QUS54890.1"/>
    <property type="molecule type" value="Genomic_DNA"/>
</dbReference>
<dbReference type="Pfam" id="PF04230">
    <property type="entry name" value="PS_pyruv_trans"/>
    <property type="match status" value="1"/>
</dbReference>
<name>A0ABX8AIH8_9HYPH</name>
<proteinExistence type="predicted"/>
<protein>
    <submittedName>
        <fullName evidence="2">Polysaccharide pyruvyl transferase family protein</fullName>
    </submittedName>
</protein>
<reference evidence="2 3" key="1">
    <citation type="journal article" date="2021" name="Angew. Chem. Int. Ed. Engl.">
        <title>A novel family of nonribosomal peptides modulate collective behavior in Pseudovibrio bacteria isolated from marine sponges.</title>
        <authorList>
            <person name="Ioca L.P."/>
            <person name="Dai Y."/>
            <person name="Kunakom S."/>
            <person name="Diaz-Espinosa J."/>
            <person name="Krunic A."/>
            <person name="Crnkovic C.M."/>
            <person name="Orjala J."/>
            <person name="Sanchez L.M."/>
            <person name="Ferreira A.G."/>
            <person name="Berlinck R.G.S."/>
            <person name="Eustaquio A.S."/>
        </authorList>
    </citation>
    <scope>NUCLEOTIDE SEQUENCE [LARGE SCALE GENOMIC DNA]</scope>
    <source>
        <strain evidence="2 3">Ab134</strain>
    </source>
</reference>
<organism evidence="2 3">
    <name type="scientific">Pseudovibrio brasiliensis</name>
    <dbReference type="NCBI Taxonomy" id="1898042"/>
    <lineage>
        <taxon>Bacteria</taxon>
        <taxon>Pseudomonadati</taxon>
        <taxon>Pseudomonadota</taxon>
        <taxon>Alphaproteobacteria</taxon>
        <taxon>Hyphomicrobiales</taxon>
        <taxon>Stappiaceae</taxon>
        <taxon>Pseudovibrio</taxon>
    </lineage>
</organism>
<keyword evidence="2" id="KW-0808">Transferase</keyword>
<dbReference type="InterPro" id="IPR007345">
    <property type="entry name" value="Polysacch_pyruvyl_Trfase"/>
</dbReference>
<dbReference type="Proteomes" id="UP000680706">
    <property type="component" value="Chromosome"/>
</dbReference>
<evidence type="ECO:0000313" key="2">
    <source>
        <dbReference type="EMBL" id="QUS54890.1"/>
    </source>
</evidence>
<dbReference type="RefSeq" id="WP_075698727.1">
    <property type="nucleotide sequence ID" value="NZ_CP074126.1"/>
</dbReference>
<evidence type="ECO:0000259" key="1">
    <source>
        <dbReference type="Pfam" id="PF04230"/>
    </source>
</evidence>
<dbReference type="GO" id="GO:0016740">
    <property type="term" value="F:transferase activity"/>
    <property type="evidence" value="ECO:0007669"/>
    <property type="project" value="UniProtKB-KW"/>
</dbReference>
<keyword evidence="3" id="KW-1185">Reference proteome</keyword>
<accession>A0ABX8AIH8</accession>